<name>A0ABD1DQP7_CULPP</name>
<sequence length="91" mass="10083">AKKRSQIVTLLIESRFERPDDACRWCSPKMTVLLAGRRLLCPQVQPRRDAVFGTIGLILVHFRYTLFVAINGGNLLQAHSPPEPAPANSGT</sequence>
<dbReference type="AlphaFoldDB" id="A0ABD1DQP7"/>
<proteinExistence type="predicted"/>
<evidence type="ECO:0000313" key="1">
    <source>
        <dbReference type="EMBL" id="KAL1401882.1"/>
    </source>
</evidence>
<dbReference type="Proteomes" id="UP001562425">
    <property type="component" value="Unassembled WGS sequence"/>
</dbReference>
<reference evidence="1 2" key="1">
    <citation type="submission" date="2024-05" db="EMBL/GenBank/DDBJ databases">
        <title>Culex pipiens pipiens assembly and annotation.</title>
        <authorList>
            <person name="Alout H."/>
            <person name="Durand T."/>
        </authorList>
    </citation>
    <scope>NUCLEOTIDE SEQUENCE [LARGE SCALE GENOMIC DNA]</scope>
    <source>
        <strain evidence="1">HA-2024</strain>
        <tissue evidence="1">Whole body</tissue>
    </source>
</reference>
<evidence type="ECO:0000313" key="2">
    <source>
        <dbReference type="Proteomes" id="UP001562425"/>
    </source>
</evidence>
<dbReference type="EMBL" id="JBEHCU010003934">
    <property type="protein sequence ID" value="KAL1401882.1"/>
    <property type="molecule type" value="Genomic_DNA"/>
</dbReference>
<keyword evidence="2" id="KW-1185">Reference proteome</keyword>
<organism evidence="1 2">
    <name type="scientific">Culex pipiens pipiens</name>
    <name type="common">Northern house mosquito</name>
    <dbReference type="NCBI Taxonomy" id="38569"/>
    <lineage>
        <taxon>Eukaryota</taxon>
        <taxon>Metazoa</taxon>
        <taxon>Ecdysozoa</taxon>
        <taxon>Arthropoda</taxon>
        <taxon>Hexapoda</taxon>
        <taxon>Insecta</taxon>
        <taxon>Pterygota</taxon>
        <taxon>Neoptera</taxon>
        <taxon>Endopterygota</taxon>
        <taxon>Diptera</taxon>
        <taxon>Nematocera</taxon>
        <taxon>Culicoidea</taxon>
        <taxon>Culicidae</taxon>
        <taxon>Culicinae</taxon>
        <taxon>Culicini</taxon>
        <taxon>Culex</taxon>
        <taxon>Culex</taxon>
    </lineage>
</organism>
<protein>
    <submittedName>
        <fullName evidence="1">Uncharacterized protein</fullName>
    </submittedName>
</protein>
<gene>
    <name evidence="1" type="ORF">pipiens_019932</name>
</gene>
<feature type="non-terminal residue" evidence="1">
    <location>
        <position position="1"/>
    </location>
</feature>
<accession>A0ABD1DQP7</accession>
<comment type="caution">
    <text evidence="1">The sequence shown here is derived from an EMBL/GenBank/DDBJ whole genome shotgun (WGS) entry which is preliminary data.</text>
</comment>